<dbReference type="FunFam" id="3.40.50.12780:FF:000012">
    <property type="entry name" value="Non-ribosomal peptide synthetase"/>
    <property type="match status" value="1"/>
</dbReference>
<dbReference type="InterPro" id="IPR020806">
    <property type="entry name" value="PKS_PP-bd"/>
</dbReference>
<dbReference type="GO" id="GO:0044550">
    <property type="term" value="P:secondary metabolite biosynthetic process"/>
    <property type="evidence" value="ECO:0007669"/>
    <property type="project" value="UniProtKB-ARBA"/>
</dbReference>
<dbReference type="InterPro" id="IPR045851">
    <property type="entry name" value="AMP-bd_C_sf"/>
</dbReference>
<dbReference type="InterPro" id="IPR010071">
    <property type="entry name" value="AA_adenyl_dom"/>
</dbReference>
<dbReference type="FunFam" id="3.40.50.980:FF:000001">
    <property type="entry name" value="Non-ribosomal peptide synthetase"/>
    <property type="match status" value="1"/>
</dbReference>
<keyword evidence="3" id="KW-0596">Phosphopantetheine</keyword>
<comment type="similarity">
    <text evidence="2">Belongs to the ATP-dependent AMP-binding enzyme family.</text>
</comment>
<dbReference type="PANTHER" id="PTHR45527:SF1">
    <property type="entry name" value="FATTY ACID SYNTHASE"/>
    <property type="match status" value="1"/>
</dbReference>
<evidence type="ECO:0000256" key="3">
    <source>
        <dbReference type="ARBA" id="ARBA00022450"/>
    </source>
</evidence>
<dbReference type="InterPro" id="IPR036736">
    <property type="entry name" value="ACP-like_sf"/>
</dbReference>
<dbReference type="PROSITE" id="PS50075">
    <property type="entry name" value="CARRIER"/>
    <property type="match status" value="1"/>
</dbReference>
<dbReference type="GO" id="GO:0031177">
    <property type="term" value="F:phosphopantetheine binding"/>
    <property type="evidence" value="ECO:0007669"/>
    <property type="project" value="InterPro"/>
</dbReference>
<organism evidence="8 9">
    <name type="scientific">Streptomyces griseoflavus Tu4000</name>
    <dbReference type="NCBI Taxonomy" id="467200"/>
    <lineage>
        <taxon>Bacteria</taxon>
        <taxon>Bacillati</taxon>
        <taxon>Actinomycetota</taxon>
        <taxon>Actinomycetes</taxon>
        <taxon>Kitasatosporales</taxon>
        <taxon>Streptomycetaceae</taxon>
        <taxon>Streptomyces</taxon>
    </lineage>
</organism>
<dbReference type="Gene3D" id="3.30.559.30">
    <property type="entry name" value="Nonribosomal peptide synthetase, condensation domain"/>
    <property type="match status" value="2"/>
</dbReference>
<keyword evidence="5" id="KW-0677">Repeat</keyword>
<dbReference type="FunFam" id="3.30.300.30:FF:000010">
    <property type="entry name" value="Enterobactin synthetase component F"/>
    <property type="match status" value="1"/>
</dbReference>
<dbReference type="SUPFAM" id="SSF56801">
    <property type="entry name" value="Acetyl-CoA synthetase-like"/>
    <property type="match status" value="1"/>
</dbReference>
<dbReference type="InterPro" id="IPR000873">
    <property type="entry name" value="AMP-dep_synth/lig_dom"/>
</dbReference>
<comment type="cofactor">
    <cofactor evidence="1">
        <name>pantetheine 4'-phosphate</name>
        <dbReference type="ChEBI" id="CHEBI:47942"/>
    </cofactor>
</comment>
<dbReference type="InterPro" id="IPR010060">
    <property type="entry name" value="NRPS_synth"/>
</dbReference>
<evidence type="ECO:0000256" key="2">
    <source>
        <dbReference type="ARBA" id="ARBA00006432"/>
    </source>
</evidence>
<dbReference type="Gene3D" id="3.40.50.980">
    <property type="match status" value="2"/>
</dbReference>
<sequence>MLPVELGVAKFDLAFNFRERHSLDQEPAGLVGLVEYSLDLFESDDAELLLHRLESLLRTVVTDPDRALLNLDIVTAAERSLVLERWNDSAAVVEGLTFPELFERWVARAPESVAVVCGDIELSYAELNARANRLARLLVGRGVGPESVVALVLPRSVEFVVGMLGVLKAGGAYVPVDPEYPRERVAFMFGDARPVCAVTTTEYADVVPDGVDALALDVPETVSALSRMSERDVSDGERLSVLSLGSPAYVIYTSGSTGRPKGVVVSHAGLGNLVASAVDRWGTGPDSRVLQFSSPSYDPVVIEMCAAFGALGTLVVPDRGPLVGEVLAGVLREGRVSHAVIPPSVLGTVEVVDFPDFVTVVAGGEACTVDVLRRWAPGRRLLNGYGPTEVTVACVTSGPADPGEGLPPIGRPFFNTRVYILDAALRLVPPGVAGELYVAGVGVARGYLGRAGLTAGRFVADPFGAAGERMYRTGDRGRWRGDGQIEFLGRVDEQVKIRGFRIEPGEVEEVLAGHEAVARVAVVVREDRPGDRRLVAYVVPETGGAAGLAGALREHARGVLPDYLVPAAFVMLDALPLNPNGKLDRPALPVPDYAALVSGRGPRTPQEEILAGLFAEVLGLERVGVDDDFFTLGGDSIMSIQLVSRAREAGLAVTPRDVFLHKTVERLSAVAAPVTTASVRSQDEPVGDVPLTPIMHWLIDEGGAFDGYNQSTLLHVPEDLGESPIRTALGTLLDHHDVLRARLVRPEYPDGEWRLTVPGPGAVDPGRCFRRVDAAALDGDGLRNVMATEAEAARLRLDPEAGVMLQAVWFDTGVGRGPGRLLLVAHHLVVDGVSWRILLPDLRSAWEAARDGRQAGLAPVTTSFRTWAGLLTDLAADPDRMAAELDLWTGMTQPDQGLFADLAPEPGRDVAGTLRHLTLTLSEEQTEPLLTSVPAMFRAGVNDVLLTGLVLALADHRRRHGPGTGTAVLLDLEDHGREELVDGVDLSRTVGWFTSLFPVRLDAGTVDLDEALSGGAAAGHALKRLKEQLRAIPDRGIGYGLLRHLNSATAERLAALPTPRIGFNYLGRINTAGAGLPQVWTPSAEKGGRPAAHDTEAALHHVLDINAVTHVGPDGPRLVVTWSWPAALLAEERVEELAHGWFRALDALVTHARRPDAGGRTPSDVPLLSLSQSALDRLEAVWRKKK</sequence>
<dbReference type="HOGENOM" id="CLU_000022_2_2_11"/>
<dbReference type="Gene3D" id="1.10.1200.10">
    <property type="entry name" value="ACP-like"/>
    <property type="match status" value="1"/>
</dbReference>
<feature type="domain" description="Carrier" evidence="7">
    <location>
        <begin position="601"/>
        <end position="675"/>
    </location>
</feature>
<dbReference type="Gene3D" id="3.30.559.10">
    <property type="entry name" value="Chloramphenicol acetyltransferase-like domain"/>
    <property type="match status" value="1"/>
</dbReference>
<evidence type="ECO:0000256" key="1">
    <source>
        <dbReference type="ARBA" id="ARBA00001957"/>
    </source>
</evidence>
<dbReference type="AlphaFoldDB" id="D9XUM8"/>
<evidence type="ECO:0000256" key="4">
    <source>
        <dbReference type="ARBA" id="ARBA00022553"/>
    </source>
</evidence>
<name>D9XUM8_9ACTN</name>
<dbReference type="CDD" id="cd19534">
    <property type="entry name" value="E_NRPS"/>
    <property type="match status" value="1"/>
</dbReference>
<dbReference type="InterPro" id="IPR009081">
    <property type="entry name" value="PP-bd_ACP"/>
</dbReference>
<dbReference type="InterPro" id="IPR025110">
    <property type="entry name" value="AMP-bd_C"/>
</dbReference>
<dbReference type="GO" id="GO:0017000">
    <property type="term" value="P:antibiotic biosynthetic process"/>
    <property type="evidence" value="ECO:0007669"/>
    <property type="project" value="UniProtKB-KW"/>
</dbReference>
<protein>
    <submittedName>
        <fullName evidence="8">Non-ribosomal peptide synthetase</fullName>
    </submittedName>
</protein>
<keyword evidence="6" id="KW-0045">Antibiotic biosynthesis</keyword>
<dbReference type="InterPro" id="IPR023213">
    <property type="entry name" value="CAT-like_dom_sf"/>
</dbReference>
<dbReference type="InterPro" id="IPR006162">
    <property type="entry name" value="Ppantetheine_attach_site"/>
</dbReference>
<accession>D9XUM8</accession>
<dbReference type="InterPro" id="IPR001242">
    <property type="entry name" value="Condensation_dom"/>
</dbReference>
<dbReference type="Proteomes" id="UP000002968">
    <property type="component" value="Unassembled WGS sequence"/>
</dbReference>
<dbReference type="FunFam" id="1.10.1200.10:FF:000005">
    <property type="entry name" value="Nonribosomal peptide synthetase 1"/>
    <property type="match status" value="1"/>
</dbReference>
<dbReference type="Pfam" id="PF13193">
    <property type="entry name" value="AMP-binding_C"/>
    <property type="match status" value="1"/>
</dbReference>
<dbReference type="PROSITE" id="PS00012">
    <property type="entry name" value="PHOSPHOPANTETHEINE"/>
    <property type="match status" value="1"/>
</dbReference>
<dbReference type="STRING" id="467200.SSRG_05178"/>
<dbReference type="Pfam" id="PF00668">
    <property type="entry name" value="Condensation"/>
    <property type="match status" value="1"/>
</dbReference>
<keyword evidence="9" id="KW-1185">Reference proteome</keyword>
<dbReference type="GO" id="GO:0008610">
    <property type="term" value="P:lipid biosynthetic process"/>
    <property type="evidence" value="ECO:0007669"/>
    <property type="project" value="UniProtKB-ARBA"/>
</dbReference>
<dbReference type="GO" id="GO:0043041">
    <property type="term" value="P:amino acid activation for nonribosomal peptide biosynthetic process"/>
    <property type="evidence" value="ECO:0007669"/>
    <property type="project" value="TreeGrafter"/>
</dbReference>
<reference evidence="8" key="1">
    <citation type="submission" date="2009-02" db="EMBL/GenBank/DDBJ databases">
        <title>Annotation of Streptomyces griseoflavus strain Tu4000.</title>
        <authorList>
            <consortium name="The Broad Institute Genome Sequencing Platform"/>
            <consortium name="Broad Institute Microbial Sequencing Center"/>
            <person name="Fischbach M."/>
            <person name="Godfrey P."/>
            <person name="Ward D."/>
            <person name="Young S."/>
            <person name="Zeng Q."/>
            <person name="Koehrsen M."/>
            <person name="Alvarado L."/>
            <person name="Berlin A.M."/>
            <person name="Bochicchio J."/>
            <person name="Borenstein D."/>
            <person name="Chapman S.B."/>
            <person name="Chen Z."/>
            <person name="Engels R."/>
            <person name="Freedman E."/>
            <person name="Gellesch M."/>
            <person name="Goldberg J."/>
            <person name="Griggs A."/>
            <person name="Gujja S."/>
            <person name="Heilman E.R."/>
            <person name="Heiman D.I."/>
            <person name="Hepburn T.A."/>
            <person name="Howarth C."/>
            <person name="Jen D."/>
            <person name="Larson L."/>
            <person name="Lewis B."/>
            <person name="Mehta T."/>
            <person name="Park D."/>
            <person name="Pearson M."/>
            <person name="Richards J."/>
            <person name="Roberts A."/>
            <person name="Saif S."/>
            <person name="Shea T.D."/>
            <person name="Shenoy N."/>
            <person name="Sisk P."/>
            <person name="Stolte C."/>
            <person name="Sykes S.N."/>
            <person name="Thomson T."/>
            <person name="Walk T."/>
            <person name="White J."/>
            <person name="Yandava C."/>
            <person name="Straight P."/>
            <person name="Clardy J."/>
            <person name="Hung D."/>
            <person name="Kolter R."/>
            <person name="Mekalanos J."/>
            <person name="Walker S."/>
            <person name="Walsh C.T."/>
            <person name="Wieland-Brown L.C."/>
            <person name="Haas B."/>
            <person name="Nusbaum C."/>
            <person name="Birren B."/>
        </authorList>
    </citation>
    <scope>NUCLEOTIDE SEQUENCE [LARGE SCALE GENOMIC DNA]</scope>
    <source>
        <strain evidence="8">Tu4000</strain>
    </source>
</reference>
<dbReference type="PROSITE" id="PS00455">
    <property type="entry name" value="AMP_BINDING"/>
    <property type="match status" value="1"/>
</dbReference>
<dbReference type="Gene3D" id="2.30.38.10">
    <property type="entry name" value="Luciferase, Domain 3"/>
    <property type="match status" value="1"/>
</dbReference>
<dbReference type="PANTHER" id="PTHR45527">
    <property type="entry name" value="NONRIBOSOMAL PEPTIDE SYNTHETASE"/>
    <property type="match status" value="1"/>
</dbReference>
<proteinExistence type="inferred from homology"/>
<dbReference type="SUPFAM" id="SSF47336">
    <property type="entry name" value="ACP-like"/>
    <property type="match status" value="1"/>
</dbReference>
<gene>
    <name evidence="8" type="ORF">SSRG_05178</name>
</gene>
<dbReference type="NCBIfam" id="TIGR01720">
    <property type="entry name" value="NRPS-para261"/>
    <property type="match status" value="1"/>
</dbReference>
<dbReference type="FunFam" id="2.30.38.10:FF:000001">
    <property type="entry name" value="Non-ribosomal peptide synthetase PvdI"/>
    <property type="match status" value="1"/>
</dbReference>
<dbReference type="Gene3D" id="3.30.300.30">
    <property type="match status" value="1"/>
</dbReference>
<dbReference type="SUPFAM" id="SSF52777">
    <property type="entry name" value="CoA-dependent acyltransferases"/>
    <property type="match status" value="3"/>
</dbReference>
<dbReference type="Pfam" id="PF00501">
    <property type="entry name" value="AMP-binding"/>
    <property type="match status" value="1"/>
</dbReference>
<keyword evidence="4" id="KW-0597">Phosphoprotein</keyword>
<dbReference type="Pfam" id="PF00550">
    <property type="entry name" value="PP-binding"/>
    <property type="match status" value="1"/>
</dbReference>
<evidence type="ECO:0000256" key="6">
    <source>
        <dbReference type="ARBA" id="ARBA00023194"/>
    </source>
</evidence>
<evidence type="ECO:0000313" key="9">
    <source>
        <dbReference type="Proteomes" id="UP000002968"/>
    </source>
</evidence>
<dbReference type="NCBIfam" id="TIGR01733">
    <property type="entry name" value="AA-adenyl-dom"/>
    <property type="match status" value="1"/>
</dbReference>
<dbReference type="InterPro" id="IPR020845">
    <property type="entry name" value="AMP-binding_CS"/>
</dbReference>
<evidence type="ECO:0000313" key="8">
    <source>
        <dbReference type="EMBL" id="EFL42374.1"/>
    </source>
</evidence>
<dbReference type="GO" id="GO:0003824">
    <property type="term" value="F:catalytic activity"/>
    <property type="evidence" value="ECO:0007669"/>
    <property type="project" value="InterPro"/>
</dbReference>
<evidence type="ECO:0000259" key="7">
    <source>
        <dbReference type="PROSITE" id="PS50075"/>
    </source>
</evidence>
<dbReference type="eggNOG" id="COG1020">
    <property type="taxonomic scope" value="Bacteria"/>
</dbReference>
<dbReference type="SMART" id="SM00823">
    <property type="entry name" value="PKS_PP"/>
    <property type="match status" value="1"/>
</dbReference>
<evidence type="ECO:0000256" key="5">
    <source>
        <dbReference type="ARBA" id="ARBA00022737"/>
    </source>
</evidence>
<dbReference type="GO" id="GO:0005737">
    <property type="term" value="C:cytoplasm"/>
    <property type="evidence" value="ECO:0007669"/>
    <property type="project" value="TreeGrafter"/>
</dbReference>
<dbReference type="EMBL" id="GG657758">
    <property type="protein sequence ID" value="EFL42374.1"/>
    <property type="molecule type" value="Genomic_DNA"/>
</dbReference>